<evidence type="ECO:0000256" key="1">
    <source>
        <dbReference type="SAM" id="SignalP"/>
    </source>
</evidence>
<evidence type="ECO:0000313" key="3">
    <source>
        <dbReference type="Proteomes" id="UP000244803"/>
    </source>
</evidence>
<name>A0A976QRC1_THEOR</name>
<dbReference type="EMBL" id="CP056065">
    <property type="protein sequence ID" value="UKJ87973.2"/>
    <property type="molecule type" value="Genomic_DNA"/>
</dbReference>
<evidence type="ECO:0000313" key="2">
    <source>
        <dbReference type="EMBL" id="UKJ87973.2"/>
    </source>
</evidence>
<feature type="signal peptide" evidence="1">
    <location>
        <begin position="1"/>
        <end position="19"/>
    </location>
</feature>
<feature type="chain" id="PRO_5037077521" evidence="1">
    <location>
        <begin position="20"/>
        <end position="217"/>
    </location>
</feature>
<protein>
    <submittedName>
        <fullName evidence="2">Uncharacterized protein</fullName>
    </submittedName>
</protein>
<dbReference type="AlphaFoldDB" id="A0A976QRC1"/>
<accession>A0A976QRC1</accession>
<reference evidence="2" key="1">
    <citation type="submission" date="2022-07" db="EMBL/GenBank/DDBJ databases">
        <title>Evaluation of T. orientalis genome assembly methods using nanopore sequencing and analysis of variation between genomes.</title>
        <authorList>
            <person name="Yam J."/>
            <person name="Micallef M.L."/>
            <person name="Liu M."/>
            <person name="Djordjevic S.P."/>
            <person name="Bogema D.R."/>
            <person name="Jenkins C."/>
        </authorList>
    </citation>
    <scope>NUCLEOTIDE SEQUENCE</scope>
    <source>
        <strain evidence="2">Fish Creek</strain>
    </source>
</reference>
<organism evidence="2 3">
    <name type="scientific">Theileria orientalis</name>
    <dbReference type="NCBI Taxonomy" id="68886"/>
    <lineage>
        <taxon>Eukaryota</taxon>
        <taxon>Sar</taxon>
        <taxon>Alveolata</taxon>
        <taxon>Apicomplexa</taxon>
        <taxon>Aconoidasida</taxon>
        <taxon>Piroplasmida</taxon>
        <taxon>Theileriidae</taxon>
        <taxon>Theileria</taxon>
    </lineage>
</organism>
<proteinExistence type="predicted"/>
<keyword evidence="1" id="KW-0732">Signal</keyword>
<sequence length="217" mass="24507">MNCFKGALLFLFLFPSAFFVDSYRNRDLSLESSFLEGNALDISDELSEAFLTELEVFNEKVLEKLADRMLNVLNTSGFDLNRKENVDALFNFLQQADVEVPEDQGTAVAKPSFRSRLLQSLKKAATGIGKEALMHATRAAISFGIKESLPNLEVIFKRALNNLPLKLKIAVAPLAFKMWTNIFKKAHVEPPKHFTLRHIILDGLSESDRQLAEQYIE</sequence>
<dbReference type="Proteomes" id="UP000244803">
    <property type="component" value="Chromosome 1"/>
</dbReference>
<dbReference type="OrthoDB" id="361478at2759"/>
<gene>
    <name evidence="2" type="ORF">MACJ_000415</name>
</gene>